<name>A0A376GAV7_9FLAO</name>
<evidence type="ECO:0000313" key="2">
    <source>
        <dbReference type="Proteomes" id="UP000254737"/>
    </source>
</evidence>
<protein>
    <recommendedName>
        <fullName evidence="3">RloB domain-containing protein</fullName>
    </recommendedName>
</protein>
<gene>
    <name evidence="1" type="ORF">NCTC13456_01887</name>
</gene>
<organism evidence="1 2">
    <name type="scientific">Empedobacter falsenii</name>
    <dbReference type="NCBI Taxonomy" id="343874"/>
    <lineage>
        <taxon>Bacteria</taxon>
        <taxon>Pseudomonadati</taxon>
        <taxon>Bacteroidota</taxon>
        <taxon>Flavobacteriia</taxon>
        <taxon>Flavobacteriales</taxon>
        <taxon>Weeksellaceae</taxon>
        <taxon>Empedobacter</taxon>
    </lineage>
</organism>
<dbReference type="AlphaFoldDB" id="A0A376GAV7"/>
<dbReference type="RefSeq" id="WP_115000149.1">
    <property type="nucleotide sequence ID" value="NZ_UFXS01000001.1"/>
</dbReference>
<proteinExistence type="predicted"/>
<accession>A0A376GAV7</accession>
<reference evidence="1 2" key="1">
    <citation type="submission" date="2018-06" db="EMBL/GenBank/DDBJ databases">
        <authorList>
            <consortium name="Pathogen Informatics"/>
            <person name="Doyle S."/>
        </authorList>
    </citation>
    <scope>NUCLEOTIDE SEQUENCE [LARGE SCALE GENOMIC DNA]</scope>
    <source>
        <strain evidence="1 2">NCTC13456</strain>
    </source>
</reference>
<dbReference type="Proteomes" id="UP000254737">
    <property type="component" value="Unassembled WGS sequence"/>
</dbReference>
<dbReference type="Pfam" id="PF13707">
    <property type="entry name" value="RloB"/>
    <property type="match status" value="1"/>
</dbReference>
<dbReference type="InterPro" id="IPR025591">
    <property type="entry name" value="RloB"/>
</dbReference>
<evidence type="ECO:0008006" key="3">
    <source>
        <dbReference type="Google" id="ProtNLM"/>
    </source>
</evidence>
<sequence length="217" mass="25885">MPRERDELFRESNSIEKEKIIVLAFEGNETEEIYFEEFKNSERFNDSLIYLHLLKRPKTDTNSAPNHVFKKLKREAKYEYNFKNTDELWMIIDTDRWRNIPEIIKECKNLENMYVAVSNPCFELWLLLHIKNLSEYSEEELNLILQNAKVTSKKNYIDTKITEILGSYNKSNPKPELYLPHLDLAIEQAINLDDEQEDFPSKLGSHVYKLIQKLIKH</sequence>
<dbReference type="EMBL" id="UFXS01000001">
    <property type="protein sequence ID" value="STD55907.1"/>
    <property type="molecule type" value="Genomic_DNA"/>
</dbReference>
<evidence type="ECO:0000313" key="1">
    <source>
        <dbReference type="EMBL" id="STD55907.1"/>
    </source>
</evidence>